<keyword evidence="2" id="KW-1185">Reference proteome</keyword>
<proteinExistence type="predicted"/>
<dbReference type="RefSeq" id="XP_062766043.1">
    <property type="nucleotide sequence ID" value="XM_062905960.1"/>
</dbReference>
<sequence>MAYLPSAEVETVKNADIIFITRIYEHDPNGLSTGQLELSINPLASNPGGLHTISTYVLSRTLGVDMKTLDDKANNDEWFIHMDWKYETVYPKFTTRHRVISGSSLSIHFAGGTAWAENIASNPAFQTSHQYMPVPDYLRCPTWDVGPESREPYFDAGSTDSGMSPELPSWRPLLGFPETPRSMSPSSGDDEFSVCSDPTTVGSTIWEHTTPRFFTPPPSRQNSSIVQSINNYWIGQQIQLQFRDEAFLRQKQDAEDLFARTGDVSGLIAVMEAANSFSVS</sequence>
<protein>
    <submittedName>
        <fullName evidence="1">Uncharacterized protein</fullName>
    </submittedName>
</protein>
<name>A0ABR0HDJ7_9PEZI</name>
<evidence type="ECO:0000313" key="1">
    <source>
        <dbReference type="EMBL" id="KAK4666077.1"/>
    </source>
</evidence>
<dbReference type="GeneID" id="87926070"/>
<gene>
    <name evidence="1" type="ORF">QC763_0069090</name>
</gene>
<organism evidence="1 2">
    <name type="scientific">Podospora pseudopauciseta</name>
    <dbReference type="NCBI Taxonomy" id="2093780"/>
    <lineage>
        <taxon>Eukaryota</taxon>
        <taxon>Fungi</taxon>
        <taxon>Dikarya</taxon>
        <taxon>Ascomycota</taxon>
        <taxon>Pezizomycotina</taxon>
        <taxon>Sordariomycetes</taxon>
        <taxon>Sordariomycetidae</taxon>
        <taxon>Sordariales</taxon>
        <taxon>Podosporaceae</taxon>
        <taxon>Podospora</taxon>
    </lineage>
</organism>
<reference evidence="1 2" key="1">
    <citation type="journal article" date="2023" name="bioRxiv">
        <title>High-quality genome assemblies of four members of thePodospora anserinaspecies complex.</title>
        <authorList>
            <person name="Ament-Velasquez S.L."/>
            <person name="Vogan A.A."/>
            <person name="Wallerman O."/>
            <person name="Hartmann F."/>
            <person name="Gautier V."/>
            <person name="Silar P."/>
            <person name="Giraud T."/>
            <person name="Johannesson H."/>
        </authorList>
    </citation>
    <scope>NUCLEOTIDE SEQUENCE [LARGE SCALE GENOMIC DNA]</scope>
    <source>
        <strain evidence="1 2">CBS 411.78</strain>
    </source>
</reference>
<accession>A0ABR0HDJ7</accession>
<comment type="caution">
    <text evidence="1">The sequence shown here is derived from an EMBL/GenBank/DDBJ whole genome shotgun (WGS) entry which is preliminary data.</text>
</comment>
<dbReference type="EMBL" id="JAFFHB010000005">
    <property type="protein sequence ID" value="KAK4666077.1"/>
    <property type="molecule type" value="Genomic_DNA"/>
</dbReference>
<dbReference type="Proteomes" id="UP001326199">
    <property type="component" value="Unassembled WGS sequence"/>
</dbReference>
<evidence type="ECO:0000313" key="2">
    <source>
        <dbReference type="Proteomes" id="UP001326199"/>
    </source>
</evidence>